<evidence type="ECO:0000256" key="7">
    <source>
        <dbReference type="ARBA" id="ARBA00022833"/>
    </source>
</evidence>
<evidence type="ECO:0000256" key="12">
    <source>
        <dbReference type="PIRSR" id="PIRSR606262-3"/>
    </source>
</evidence>
<dbReference type="GO" id="GO:0005829">
    <property type="term" value="C:cytosol"/>
    <property type="evidence" value="ECO:0007669"/>
    <property type="project" value="TreeGrafter"/>
</dbReference>
<feature type="binding site" evidence="11">
    <location>
        <begin position="58"/>
        <end position="64"/>
    </location>
    <ligand>
        <name>substrate</name>
    </ligand>
</feature>
<dbReference type="InterPro" id="IPR016193">
    <property type="entry name" value="Cytidine_deaminase-like"/>
</dbReference>
<dbReference type="NCBIfam" id="NF004064">
    <property type="entry name" value="PRK05578.1"/>
    <property type="match status" value="1"/>
</dbReference>
<dbReference type="RefSeq" id="XP_043049691.1">
    <property type="nucleotide sequence ID" value="XM_043195518.1"/>
</dbReference>
<dbReference type="InterPro" id="IPR016192">
    <property type="entry name" value="APOBEC/CMP_deaminase_Zn-bd"/>
</dbReference>
<sequence>MAIRATSHYTHDELTDKEFEELKNGCLKARNLSYSPYSNFRVGCALLTDGNELFLGANLENASYPAAICAERTAISNARMNGHNTIKAMAIASDSDKPISPCGVCRQFIREFGLKIPIFMFDKLGNTFIKMYLEDLLPFSFGPDDLGVITTSSASNQ</sequence>
<dbReference type="GO" id="GO:0004126">
    <property type="term" value="F:cytidine deaminase activity"/>
    <property type="evidence" value="ECO:0007669"/>
    <property type="project" value="UniProtKB-UniRule"/>
</dbReference>
<dbReference type="SUPFAM" id="SSF53927">
    <property type="entry name" value="Cytidine deaminase-like"/>
    <property type="match status" value="1"/>
</dbReference>
<keyword evidence="6 13" id="KW-0378">Hydrolase</keyword>
<evidence type="ECO:0000256" key="3">
    <source>
        <dbReference type="ARBA" id="ARBA00006576"/>
    </source>
</evidence>
<dbReference type="PROSITE" id="PS51747">
    <property type="entry name" value="CYT_DCMP_DEAMINASES_2"/>
    <property type="match status" value="1"/>
</dbReference>
<evidence type="ECO:0000256" key="8">
    <source>
        <dbReference type="ARBA" id="ARBA00032005"/>
    </source>
</evidence>
<feature type="binding site" evidence="12">
    <location>
        <position position="105"/>
    </location>
    <ligand>
        <name>Zn(2+)</name>
        <dbReference type="ChEBI" id="CHEBI:29105"/>
        <note>catalytic</note>
    </ligand>
</feature>
<dbReference type="Pfam" id="PF00383">
    <property type="entry name" value="dCMP_cyt_deam_1"/>
    <property type="match status" value="1"/>
</dbReference>
<dbReference type="CDD" id="cd01283">
    <property type="entry name" value="cytidine_deaminase"/>
    <property type="match status" value="1"/>
</dbReference>
<comment type="similarity">
    <text evidence="3 13">Belongs to the cytidine and deoxycytidylate deaminase family.</text>
</comment>
<evidence type="ECO:0000256" key="9">
    <source>
        <dbReference type="ARBA" id="ARBA00049558"/>
    </source>
</evidence>
<dbReference type="EC" id="3.5.4.5" evidence="4 13"/>
<evidence type="ECO:0000256" key="10">
    <source>
        <dbReference type="PIRSR" id="PIRSR606262-1"/>
    </source>
</evidence>
<keyword evidence="16" id="KW-1185">Reference proteome</keyword>
<dbReference type="GO" id="GO:0008270">
    <property type="term" value="F:zinc ion binding"/>
    <property type="evidence" value="ECO:0007669"/>
    <property type="project" value="UniProtKB-UniRule"/>
</dbReference>
<evidence type="ECO:0000256" key="2">
    <source>
        <dbReference type="ARBA" id="ARBA00003949"/>
    </source>
</evidence>
<comment type="catalytic activity">
    <reaction evidence="9 13">
        <text>cytidine + H2O + H(+) = uridine + NH4(+)</text>
        <dbReference type="Rhea" id="RHEA:16069"/>
        <dbReference type="ChEBI" id="CHEBI:15377"/>
        <dbReference type="ChEBI" id="CHEBI:15378"/>
        <dbReference type="ChEBI" id="CHEBI:16704"/>
        <dbReference type="ChEBI" id="CHEBI:17562"/>
        <dbReference type="ChEBI" id="CHEBI:28938"/>
        <dbReference type="EC" id="3.5.4.5"/>
    </reaction>
</comment>
<evidence type="ECO:0000256" key="4">
    <source>
        <dbReference type="ARBA" id="ARBA00012783"/>
    </source>
</evidence>
<protein>
    <recommendedName>
        <fullName evidence="4 13">Cytidine deaminase</fullName>
        <ecNumber evidence="4 13">3.5.4.5</ecNumber>
    </recommendedName>
    <alternativeName>
        <fullName evidence="8 13">Cytidine aminohydrolase</fullName>
    </alternativeName>
</protein>
<evidence type="ECO:0000256" key="11">
    <source>
        <dbReference type="PIRSR" id="PIRSR606262-2"/>
    </source>
</evidence>
<dbReference type="PANTHER" id="PTHR11644:SF2">
    <property type="entry name" value="CYTIDINE DEAMINASE"/>
    <property type="match status" value="1"/>
</dbReference>
<reference evidence="15" key="1">
    <citation type="submission" date="2021-03" db="EMBL/GenBank/DDBJ databases">
        <authorList>
            <person name="Palmer J.M."/>
        </authorList>
    </citation>
    <scope>NUCLEOTIDE SEQUENCE</scope>
    <source>
        <strain evidence="15">ARV_011</strain>
    </source>
</reference>
<feature type="binding site" evidence="12">
    <location>
        <position position="102"/>
    </location>
    <ligand>
        <name>Zn(2+)</name>
        <dbReference type="ChEBI" id="CHEBI:29105"/>
        <note>catalytic</note>
    </ligand>
</feature>
<evidence type="ECO:0000256" key="5">
    <source>
        <dbReference type="ARBA" id="ARBA00022723"/>
    </source>
</evidence>
<feature type="binding site" evidence="12">
    <location>
        <position position="69"/>
    </location>
    <ligand>
        <name>Zn(2+)</name>
        <dbReference type="ChEBI" id="CHEBI:29105"/>
        <note>catalytic</note>
    </ligand>
</feature>
<dbReference type="EMBL" id="JAHMUF010000008">
    <property type="protein sequence ID" value="KAG7194144.1"/>
    <property type="molecule type" value="Genomic_DNA"/>
</dbReference>
<evidence type="ECO:0000259" key="14">
    <source>
        <dbReference type="PROSITE" id="PS51747"/>
    </source>
</evidence>
<evidence type="ECO:0000313" key="15">
    <source>
        <dbReference type="EMBL" id="KAG7194144.1"/>
    </source>
</evidence>
<dbReference type="InterPro" id="IPR050202">
    <property type="entry name" value="Cyt/Deoxycyt_deaminase"/>
</dbReference>
<evidence type="ECO:0000256" key="6">
    <source>
        <dbReference type="ARBA" id="ARBA00022801"/>
    </source>
</evidence>
<proteinExistence type="inferred from homology"/>
<comment type="catalytic activity">
    <reaction evidence="13">
        <text>2'-deoxycytidine + H2O + H(+) = 2'-deoxyuridine + NH4(+)</text>
        <dbReference type="Rhea" id="RHEA:13433"/>
        <dbReference type="ChEBI" id="CHEBI:15377"/>
        <dbReference type="ChEBI" id="CHEBI:15378"/>
        <dbReference type="ChEBI" id="CHEBI:15698"/>
        <dbReference type="ChEBI" id="CHEBI:16450"/>
        <dbReference type="ChEBI" id="CHEBI:28938"/>
        <dbReference type="EC" id="3.5.4.5"/>
    </reaction>
</comment>
<dbReference type="InterPro" id="IPR006262">
    <property type="entry name" value="Cyt_deam_tetra"/>
</dbReference>
<keyword evidence="5 12" id="KW-0479">Metal-binding</keyword>
<accession>A0A9P8AIT3</accession>
<comment type="cofactor">
    <cofactor evidence="1 12 13">
        <name>Zn(2+)</name>
        <dbReference type="ChEBI" id="CHEBI:29105"/>
    </cofactor>
</comment>
<feature type="domain" description="CMP/dCMP-type deaminase" evidence="14">
    <location>
        <begin position="17"/>
        <end position="144"/>
    </location>
</feature>
<dbReference type="NCBIfam" id="TIGR01354">
    <property type="entry name" value="cyt_deam_tetra"/>
    <property type="match status" value="1"/>
</dbReference>
<dbReference type="OrthoDB" id="414540at2759"/>
<evidence type="ECO:0000256" key="13">
    <source>
        <dbReference type="RuleBase" id="RU364006"/>
    </source>
</evidence>
<dbReference type="Gene3D" id="3.40.140.10">
    <property type="entry name" value="Cytidine Deaminase, domain 2"/>
    <property type="match status" value="1"/>
</dbReference>
<dbReference type="InterPro" id="IPR002125">
    <property type="entry name" value="CMP_dCMP_dom"/>
</dbReference>
<dbReference type="GO" id="GO:0072527">
    <property type="term" value="P:pyrimidine-containing compound metabolic process"/>
    <property type="evidence" value="ECO:0007669"/>
    <property type="project" value="UniProtKB-ARBA"/>
</dbReference>
<comment type="caution">
    <text evidence="15">The sequence shown here is derived from an EMBL/GenBank/DDBJ whole genome shotgun (WGS) entry which is preliminary data.</text>
</comment>
<name>A0A9P8AIT3_9ASCO</name>
<keyword evidence="7 12" id="KW-0862">Zinc</keyword>
<dbReference type="PANTHER" id="PTHR11644">
    <property type="entry name" value="CYTIDINE DEAMINASE"/>
    <property type="match status" value="1"/>
</dbReference>
<dbReference type="AlphaFoldDB" id="A0A9P8AIT3"/>
<evidence type="ECO:0000256" key="1">
    <source>
        <dbReference type="ARBA" id="ARBA00001947"/>
    </source>
</evidence>
<dbReference type="GO" id="GO:0055086">
    <property type="term" value="P:nucleobase-containing small molecule metabolic process"/>
    <property type="evidence" value="ECO:0007669"/>
    <property type="project" value="UniProtKB-ARBA"/>
</dbReference>
<dbReference type="Proteomes" id="UP000790833">
    <property type="component" value="Unassembled WGS sequence"/>
</dbReference>
<gene>
    <name evidence="15" type="ORF">KQ657_004852</name>
</gene>
<organism evidence="15 16">
    <name type="scientific">Scheffersomyces spartinae</name>
    <dbReference type="NCBI Taxonomy" id="45513"/>
    <lineage>
        <taxon>Eukaryota</taxon>
        <taxon>Fungi</taxon>
        <taxon>Dikarya</taxon>
        <taxon>Ascomycota</taxon>
        <taxon>Saccharomycotina</taxon>
        <taxon>Pichiomycetes</taxon>
        <taxon>Debaryomycetaceae</taxon>
        <taxon>Scheffersomyces</taxon>
    </lineage>
</organism>
<feature type="active site" description="Proton donor" evidence="10">
    <location>
        <position position="71"/>
    </location>
</feature>
<dbReference type="GO" id="GO:0042802">
    <property type="term" value="F:identical protein binding"/>
    <property type="evidence" value="ECO:0007669"/>
    <property type="project" value="UniProtKB-ARBA"/>
</dbReference>
<dbReference type="GeneID" id="66118226"/>
<dbReference type="FunFam" id="3.40.140.10:FF:000008">
    <property type="entry name" value="Cytidine deaminase"/>
    <property type="match status" value="1"/>
</dbReference>
<comment type="function">
    <text evidence="2 13">This enzyme scavenges exogenous and endogenous cytidine and 2'-deoxycytidine for UMP synthesis.</text>
</comment>
<evidence type="ECO:0000313" key="16">
    <source>
        <dbReference type="Proteomes" id="UP000790833"/>
    </source>
</evidence>
<dbReference type="PROSITE" id="PS00903">
    <property type="entry name" value="CYT_DCMP_DEAMINASES_1"/>
    <property type="match status" value="1"/>
</dbReference>